<dbReference type="PANTHER" id="PTHR45756:SF1">
    <property type="entry name" value="PROTEIN KINASE DOMAIN CONTAINING PROTEIN"/>
    <property type="match status" value="1"/>
</dbReference>
<feature type="chain" id="PRO_5016269545" evidence="1">
    <location>
        <begin position="22"/>
        <end position="251"/>
    </location>
</feature>
<sequence length="251" mass="25306">MKTVIILALTISCIFAACAVGTTNCLTCNGTTGCTGCDPDYFIKEAGGTTGICLKTTPATAAGSCTAATVANPPVCTTCDATKNYFFNTGNTCDLLTNCTAANSAGAKALCTTCGTGYRVSQVTATVGTCVKTIADCSTYAATDKCTACTTATNKVAADGLSCNAPIANCKTNNADNSLCDACNDTHAASSDKKACVTKVTNCKTYSATACTACNDKYDLKDGKCNAQASTNASITTFSVAVVIALVSFAI</sequence>
<dbReference type="PROSITE" id="PS51257">
    <property type="entry name" value="PROKAR_LIPOPROTEIN"/>
    <property type="match status" value="1"/>
</dbReference>
<name>A0A2Z5TWM0_MIAAV</name>
<evidence type="ECO:0000313" key="2">
    <source>
        <dbReference type="EMBL" id="BBA94955.1"/>
    </source>
</evidence>
<dbReference type="AlphaFoldDB" id="A0A2Z5TWM0"/>
<dbReference type="SUPFAM" id="SSF57184">
    <property type="entry name" value="Growth factor receptor domain"/>
    <property type="match status" value="1"/>
</dbReference>
<keyword evidence="1" id="KW-0732">Signal</keyword>
<dbReference type="EMBL" id="LC269180">
    <property type="protein sequence ID" value="BBA94955.1"/>
    <property type="molecule type" value="mRNA"/>
</dbReference>
<evidence type="ECO:0000256" key="1">
    <source>
        <dbReference type="SAM" id="SignalP"/>
    </source>
</evidence>
<feature type="signal peptide" evidence="1">
    <location>
        <begin position="1"/>
        <end position="21"/>
    </location>
</feature>
<reference evidence="2" key="1">
    <citation type="journal article" date="2018" name="Parasitol. Int.">
        <title>Analysis of genes encoding high-antigenicity polypeptides in three serotypes of Miamiensis avidus.</title>
        <authorList>
            <person name="Motokawa S."/>
            <person name="Narasaki Y."/>
            <person name="Song J.Y."/>
            <person name="Yokoyama Y."/>
            <person name="Hirose E."/>
            <person name="Murakami S."/>
            <person name="Jung S.J."/>
            <person name="Oh M.J."/>
            <person name="Nakayama K."/>
            <person name="Kitamura S.I."/>
        </authorList>
    </citation>
    <scope>NUCLEOTIDE SEQUENCE</scope>
    <source>
        <strain evidence="2">IyoI</strain>
    </source>
</reference>
<dbReference type="InterPro" id="IPR009030">
    <property type="entry name" value="Growth_fac_rcpt_cys_sf"/>
</dbReference>
<dbReference type="InterPro" id="IPR053215">
    <property type="entry name" value="TKL_Ser/Thr_kinase"/>
</dbReference>
<protein>
    <submittedName>
        <fullName evidence="2">Ciliary protein</fullName>
    </submittedName>
</protein>
<accession>A0A2Z5TWM0</accession>
<dbReference type="PANTHER" id="PTHR45756">
    <property type="entry name" value="PALMITOYLTRANSFERASE"/>
    <property type="match status" value="1"/>
</dbReference>
<proteinExistence type="evidence at transcript level"/>
<organism evidence="2">
    <name type="scientific">Miamiensis avidus</name>
    <name type="common">Ciliate</name>
    <name type="synonym">Philasterides dicentrarchi</name>
    <dbReference type="NCBI Taxonomy" id="279580"/>
    <lineage>
        <taxon>Eukaryota</taxon>
        <taxon>Sar</taxon>
        <taxon>Alveolata</taxon>
        <taxon>Ciliophora</taxon>
        <taxon>Intramacronucleata</taxon>
        <taxon>Oligohymenophorea</taxon>
        <taxon>Scuticociliatia</taxon>
        <taxon>Philasterida</taxon>
        <taxon>Glauconematidae</taxon>
        <taxon>Miamiensis</taxon>
    </lineage>
</organism>